<evidence type="ECO:0000256" key="5">
    <source>
        <dbReference type="ARBA" id="ARBA00023237"/>
    </source>
</evidence>
<dbReference type="Gene3D" id="1.25.40.390">
    <property type="match status" value="1"/>
</dbReference>
<gene>
    <name evidence="8" type="ORF">Ataiwa_30770</name>
</gene>
<keyword evidence="9" id="KW-1185">Reference proteome</keyword>
<dbReference type="PROSITE" id="PS51257">
    <property type="entry name" value="PROKAR_LIPOPROTEIN"/>
    <property type="match status" value="1"/>
</dbReference>
<feature type="domain" description="RagB/SusD" evidence="6">
    <location>
        <begin position="353"/>
        <end position="453"/>
    </location>
</feature>
<dbReference type="Pfam" id="PF14322">
    <property type="entry name" value="SusD-like_3"/>
    <property type="match status" value="1"/>
</dbReference>
<comment type="similarity">
    <text evidence="2">Belongs to the SusD family.</text>
</comment>
<dbReference type="EMBL" id="BTPE01000011">
    <property type="protein sequence ID" value="GMQ34804.1"/>
    <property type="molecule type" value="Genomic_DNA"/>
</dbReference>
<evidence type="ECO:0000256" key="3">
    <source>
        <dbReference type="ARBA" id="ARBA00022729"/>
    </source>
</evidence>
<accession>A0ABQ6Q3Q1</accession>
<dbReference type="Proteomes" id="UP001307705">
    <property type="component" value="Unassembled WGS sequence"/>
</dbReference>
<evidence type="ECO:0000313" key="9">
    <source>
        <dbReference type="Proteomes" id="UP001307705"/>
    </source>
</evidence>
<evidence type="ECO:0000313" key="8">
    <source>
        <dbReference type="EMBL" id="GMQ34804.1"/>
    </source>
</evidence>
<dbReference type="SUPFAM" id="SSF48452">
    <property type="entry name" value="TPR-like"/>
    <property type="match status" value="1"/>
</dbReference>
<keyword evidence="5" id="KW-0998">Cell outer membrane</keyword>
<evidence type="ECO:0000259" key="7">
    <source>
        <dbReference type="Pfam" id="PF14322"/>
    </source>
</evidence>
<feature type="domain" description="SusD-like N-terminal" evidence="7">
    <location>
        <begin position="20"/>
        <end position="224"/>
    </location>
</feature>
<evidence type="ECO:0000256" key="2">
    <source>
        <dbReference type="ARBA" id="ARBA00006275"/>
    </source>
</evidence>
<evidence type="ECO:0000259" key="6">
    <source>
        <dbReference type="Pfam" id="PF07980"/>
    </source>
</evidence>
<proteinExistence type="inferred from homology"/>
<dbReference type="InterPro" id="IPR011990">
    <property type="entry name" value="TPR-like_helical_dom_sf"/>
</dbReference>
<keyword evidence="4" id="KW-0472">Membrane</keyword>
<evidence type="ECO:0000256" key="1">
    <source>
        <dbReference type="ARBA" id="ARBA00004442"/>
    </source>
</evidence>
<dbReference type="CDD" id="cd08977">
    <property type="entry name" value="SusD"/>
    <property type="match status" value="1"/>
</dbReference>
<reference evidence="8 9" key="1">
    <citation type="submission" date="2023-08" db="EMBL/GenBank/DDBJ databases">
        <title>Draft genome sequence of Algoriphagus taiwanensis.</title>
        <authorList>
            <person name="Takatani N."/>
            <person name="Hosokawa M."/>
            <person name="Sawabe T."/>
        </authorList>
    </citation>
    <scope>NUCLEOTIDE SEQUENCE [LARGE SCALE GENOMIC DNA]</scope>
    <source>
        <strain evidence="8 9">JCM 19755</strain>
    </source>
</reference>
<protein>
    <submittedName>
        <fullName evidence="8">RagB/SusD family nutrient uptake outer membrane protein</fullName>
    </submittedName>
</protein>
<sequence>MKKYNVFLLSLAFVFSSCEDFLTVVPETSLSSATFFQTEADFVQAVNAAYAPLRPYYNDRAWLLGELHSDNLYYGRNILFGATENHQNLADFAVPISGGTTPNVHVLNAWRNLYLIIARTNQVLDRIDAVDFNESSKNNVRGQALFLRAFSYFHLTRYFGKVPLHLKPVATREESALPLSEEAEVFAQIITDLTEAVPLLPQKSQQLPGRVTQGSARTLLADVYIYLKRWSEAEQVLAPVISSGEYMLMPSYEMAFSESVNNKNNAESVFEVQFKEGPEGLQGNFMYQFMPRPISITELAPIMGTINPQELGGEGPAVPTPDLIAAYEEGDLREEASIGYIFLSASFRDDKVYPYIKKFQSNHVQHNNHGMNWPVYRYAEVLLLMAEAQNEQGKSGEAVNLLNQVRQRAGLGASTASGQAGVREAIFKERRVELAFENKRWFDIMRTDRIQEIIVPYGQRIISNPLDYYYPPVPGSVPPSNAFTVLDKFYPYPSLEADLTPHF</sequence>
<name>A0ABQ6Q3Q1_9BACT</name>
<dbReference type="Pfam" id="PF07980">
    <property type="entry name" value="SusD_RagB"/>
    <property type="match status" value="1"/>
</dbReference>
<comment type="subcellular location">
    <subcellularLocation>
        <location evidence="1">Cell outer membrane</location>
    </subcellularLocation>
</comment>
<dbReference type="InterPro" id="IPR012944">
    <property type="entry name" value="SusD_RagB_dom"/>
</dbReference>
<evidence type="ECO:0000256" key="4">
    <source>
        <dbReference type="ARBA" id="ARBA00023136"/>
    </source>
</evidence>
<keyword evidence="3" id="KW-0732">Signal</keyword>
<comment type="caution">
    <text evidence="8">The sequence shown here is derived from an EMBL/GenBank/DDBJ whole genome shotgun (WGS) entry which is preliminary data.</text>
</comment>
<dbReference type="RefSeq" id="WP_338229624.1">
    <property type="nucleotide sequence ID" value="NZ_BTPE01000011.1"/>
</dbReference>
<dbReference type="InterPro" id="IPR033985">
    <property type="entry name" value="SusD-like_N"/>
</dbReference>
<organism evidence="8 9">
    <name type="scientific">Algoriphagus taiwanensis</name>
    <dbReference type="NCBI Taxonomy" id="1445656"/>
    <lineage>
        <taxon>Bacteria</taxon>
        <taxon>Pseudomonadati</taxon>
        <taxon>Bacteroidota</taxon>
        <taxon>Cytophagia</taxon>
        <taxon>Cytophagales</taxon>
        <taxon>Cyclobacteriaceae</taxon>
        <taxon>Algoriphagus</taxon>
    </lineage>
</organism>